<dbReference type="Proteomes" id="UP001058974">
    <property type="component" value="Chromosome 6"/>
</dbReference>
<keyword evidence="3" id="KW-1185">Reference proteome</keyword>
<dbReference type="EMBL" id="JAMSHJ010000006">
    <property type="protein sequence ID" value="KAI5393548.1"/>
    <property type="molecule type" value="Genomic_DNA"/>
</dbReference>
<dbReference type="Gramene" id="Psat06G0060800-T1">
    <property type="protein sequence ID" value="KAI5393548.1"/>
    <property type="gene ID" value="KIW84_060608"/>
</dbReference>
<evidence type="ECO:0000313" key="3">
    <source>
        <dbReference type="Proteomes" id="UP001058974"/>
    </source>
</evidence>
<organism evidence="2 3">
    <name type="scientific">Pisum sativum</name>
    <name type="common">Garden pea</name>
    <name type="synonym">Lathyrus oleraceus</name>
    <dbReference type="NCBI Taxonomy" id="3888"/>
    <lineage>
        <taxon>Eukaryota</taxon>
        <taxon>Viridiplantae</taxon>
        <taxon>Streptophyta</taxon>
        <taxon>Embryophyta</taxon>
        <taxon>Tracheophyta</taxon>
        <taxon>Spermatophyta</taxon>
        <taxon>Magnoliopsida</taxon>
        <taxon>eudicotyledons</taxon>
        <taxon>Gunneridae</taxon>
        <taxon>Pentapetalae</taxon>
        <taxon>rosids</taxon>
        <taxon>fabids</taxon>
        <taxon>Fabales</taxon>
        <taxon>Fabaceae</taxon>
        <taxon>Papilionoideae</taxon>
        <taxon>50 kb inversion clade</taxon>
        <taxon>NPAAA clade</taxon>
        <taxon>Hologalegina</taxon>
        <taxon>IRL clade</taxon>
        <taxon>Fabeae</taxon>
        <taxon>Lathyrus</taxon>
    </lineage>
</organism>
<sequence length="137" mass="15885">MVKHTLFDVTTITSLRPIGDIFNPNERDDNTINFNTNRASFGKYIEDHHDTGTDEVSDEEDITFLALWLSRCIFCYKSLKVAKRYLTLAKQLHERQDICLSQLILGYLYESLGLVTKTLKKLLPKDNLLLVGPYWML</sequence>
<dbReference type="InterPro" id="IPR019557">
    <property type="entry name" value="AminoTfrase-like_pln_mobile"/>
</dbReference>
<proteinExistence type="predicted"/>
<accession>A0A9D5A439</accession>
<evidence type="ECO:0000259" key="1">
    <source>
        <dbReference type="Pfam" id="PF10536"/>
    </source>
</evidence>
<dbReference type="Pfam" id="PF10536">
    <property type="entry name" value="PMD"/>
    <property type="match status" value="1"/>
</dbReference>
<evidence type="ECO:0000313" key="2">
    <source>
        <dbReference type="EMBL" id="KAI5393548.1"/>
    </source>
</evidence>
<reference evidence="2 3" key="1">
    <citation type="journal article" date="2022" name="Nat. Genet.">
        <title>Improved pea reference genome and pan-genome highlight genomic features and evolutionary characteristics.</title>
        <authorList>
            <person name="Yang T."/>
            <person name="Liu R."/>
            <person name="Luo Y."/>
            <person name="Hu S."/>
            <person name="Wang D."/>
            <person name="Wang C."/>
            <person name="Pandey M.K."/>
            <person name="Ge S."/>
            <person name="Xu Q."/>
            <person name="Li N."/>
            <person name="Li G."/>
            <person name="Huang Y."/>
            <person name="Saxena R.K."/>
            <person name="Ji Y."/>
            <person name="Li M."/>
            <person name="Yan X."/>
            <person name="He Y."/>
            <person name="Liu Y."/>
            <person name="Wang X."/>
            <person name="Xiang C."/>
            <person name="Varshney R.K."/>
            <person name="Ding H."/>
            <person name="Gao S."/>
            <person name="Zong X."/>
        </authorList>
    </citation>
    <scope>NUCLEOTIDE SEQUENCE [LARGE SCALE GENOMIC DNA]</scope>
    <source>
        <strain evidence="2 3">cv. Zhongwan 6</strain>
    </source>
</reference>
<protein>
    <recommendedName>
        <fullName evidence="1">Aminotransferase-like plant mobile domain-containing protein</fullName>
    </recommendedName>
</protein>
<dbReference type="AlphaFoldDB" id="A0A9D5A439"/>
<gene>
    <name evidence="2" type="ORF">KIW84_060608</name>
</gene>
<feature type="domain" description="Aminotransferase-like plant mobile" evidence="1">
    <location>
        <begin position="42"/>
        <end position="120"/>
    </location>
</feature>
<comment type="caution">
    <text evidence="2">The sequence shown here is derived from an EMBL/GenBank/DDBJ whole genome shotgun (WGS) entry which is preliminary data.</text>
</comment>
<name>A0A9D5A439_PEA</name>